<dbReference type="OrthoDB" id="95460at2"/>
<evidence type="ECO:0000259" key="3">
    <source>
        <dbReference type="PROSITE" id="PS51094"/>
    </source>
</evidence>
<evidence type="ECO:0000256" key="2">
    <source>
        <dbReference type="ARBA" id="ARBA00022679"/>
    </source>
</evidence>
<dbReference type="EMBL" id="VNIB01000002">
    <property type="protein sequence ID" value="TYO99511.1"/>
    <property type="molecule type" value="Genomic_DNA"/>
</dbReference>
<evidence type="ECO:0000313" key="4">
    <source>
        <dbReference type="EMBL" id="TYO99511.1"/>
    </source>
</evidence>
<keyword evidence="5" id="KW-1185">Reference proteome</keyword>
<dbReference type="GO" id="GO:0016740">
    <property type="term" value="F:transferase activity"/>
    <property type="evidence" value="ECO:0007669"/>
    <property type="project" value="UniProtKB-KW"/>
</dbReference>
<dbReference type="InterPro" id="IPR051541">
    <property type="entry name" value="PTS_SugarTrans_NitroReg"/>
</dbReference>
<dbReference type="InterPro" id="IPR016152">
    <property type="entry name" value="PTrfase/Anion_transptr"/>
</dbReference>
<dbReference type="InterPro" id="IPR002178">
    <property type="entry name" value="PTS_EIIA_type-2_dom"/>
</dbReference>
<dbReference type="CDD" id="cd00211">
    <property type="entry name" value="PTS_IIA_fru"/>
    <property type="match status" value="1"/>
</dbReference>
<keyword evidence="2 4" id="KW-0808">Transferase</keyword>
<dbReference type="RefSeq" id="WP_148894683.1">
    <property type="nucleotide sequence ID" value="NZ_VNIB01000002.1"/>
</dbReference>
<dbReference type="FunFam" id="3.40.930.10:FF:000009">
    <property type="entry name" value="PTS system, fructose specific IIABC component"/>
    <property type="match status" value="1"/>
</dbReference>
<dbReference type="PROSITE" id="PS51094">
    <property type="entry name" value="PTS_EIIA_TYPE_2"/>
    <property type="match status" value="1"/>
</dbReference>
<gene>
    <name evidence="4" type="ORF">EDC39_10233</name>
</gene>
<name>A0A5D3WP88_9BACT</name>
<dbReference type="Proteomes" id="UP000324159">
    <property type="component" value="Unassembled WGS sequence"/>
</dbReference>
<feature type="domain" description="PTS EIIA type-2" evidence="3">
    <location>
        <begin position="5"/>
        <end position="149"/>
    </location>
</feature>
<dbReference type="PROSITE" id="PS00372">
    <property type="entry name" value="PTS_EIIA_TYPE_2_HIS"/>
    <property type="match status" value="1"/>
</dbReference>
<evidence type="ECO:0000313" key="5">
    <source>
        <dbReference type="Proteomes" id="UP000324159"/>
    </source>
</evidence>
<comment type="subcellular location">
    <subcellularLocation>
        <location evidence="1">Cytoplasm</location>
    </subcellularLocation>
</comment>
<dbReference type="SUPFAM" id="SSF55804">
    <property type="entry name" value="Phoshotransferase/anion transport protein"/>
    <property type="match status" value="1"/>
</dbReference>
<dbReference type="GO" id="GO:0005737">
    <property type="term" value="C:cytoplasm"/>
    <property type="evidence" value="ECO:0007669"/>
    <property type="project" value="UniProtKB-SubCell"/>
</dbReference>
<organism evidence="4 5">
    <name type="scientific">Geothermobacter ehrlichii</name>
    <dbReference type="NCBI Taxonomy" id="213224"/>
    <lineage>
        <taxon>Bacteria</taxon>
        <taxon>Pseudomonadati</taxon>
        <taxon>Thermodesulfobacteriota</taxon>
        <taxon>Desulfuromonadia</taxon>
        <taxon>Desulfuromonadales</taxon>
        <taxon>Geothermobacteraceae</taxon>
        <taxon>Geothermobacter</taxon>
    </lineage>
</organism>
<dbReference type="PANTHER" id="PTHR47738">
    <property type="entry name" value="PTS SYSTEM FRUCTOSE-LIKE EIIA COMPONENT-RELATED"/>
    <property type="match status" value="1"/>
</dbReference>
<dbReference type="Gene3D" id="3.40.930.10">
    <property type="entry name" value="Mannitol-specific EII, Chain A"/>
    <property type="match status" value="1"/>
</dbReference>
<accession>A0A5D3WP88</accession>
<evidence type="ECO:0000256" key="1">
    <source>
        <dbReference type="ARBA" id="ARBA00004496"/>
    </source>
</evidence>
<dbReference type="GO" id="GO:0030295">
    <property type="term" value="F:protein kinase activator activity"/>
    <property type="evidence" value="ECO:0007669"/>
    <property type="project" value="TreeGrafter"/>
</dbReference>
<reference evidence="4 5" key="1">
    <citation type="submission" date="2019-07" db="EMBL/GenBank/DDBJ databases">
        <title>Genomic Encyclopedia of Type Strains, Phase IV (KMG-IV): sequencing the most valuable type-strain genomes for metagenomic binning, comparative biology and taxonomic classification.</title>
        <authorList>
            <person name="Goeker M."/>
        </authorList>
    </citation>
    <scope>NUCLEOTIDE SEQUENCE [LARGE SCALE GENOMIC DNA]</scope>
    <source>
        <strain evidence="4 5">SS015</strain>
    </source>
</reference>
<dbReference type="AlphaFoldDB" id="A0A5D3WP88"/>
<protein>
    <submittedName>
        <fullName evidence="4">Phosphotransferase IIA-like nitrogen-regulatory protein PtsN</fullName>
    </submittedName>
</protein>
<proteinExistence type="predicted"/>
<sequence>MKLTELLNPEAINPELKAASKNDVLVELTDALLRVEPGLNRDEVVDVLKERERLGSTGIGDGVAIPHGKLKHLDKLLLSFGRSRSGVDFDSMDGQPARLFFLLVAPEDSVGVHLKTLARISKLLKNAEVRQSLIDAEDAGAIYDIIARQEEQL</sequence>
<dbReference type="PANTHER" id="PTHR47738:SF1">
    <property type="entry name" value="NITROGEN REGULATORY PROTEIN"/>
    <property type="match status" value="1"/>
</dbReference>
<dbReference type="Pfam" id="PF00359">
    <property type="entry name" value="PTS_EIIA_2"/>
    <property type="match status" value="1"/>
</dbReference>
<comment type="caution">
    <text evidence="4">The sequence shown here is derived from an EMBL/GenBank/DDBJ whole genome shotgun (WGS) entry which is preliminary data.</text>
</comment>